<dbReference type="Pfam" id="PF22666">
    <property type="entry name" value="Glyco_hydro_2_N2"/>
    <property type="match status" value="1"/>
</dbReference>
<dbReference type="PANTHER" id="PTHR43730:SF1">
    <property type="entry name" value="BETA-MANNOSIDASE"/>
    <property type="match status" value="1"/>
</dbReference>
<keyword evidence="6" id="KW-0326">Glycosidase</keyword>
<evidence type="ECO:0000256" key="6">
    <source>
        <dbReference type="ARBA" id="ARBA00023295"/>
    </source>
</evidence>
<dbReference type="EMBL" id="JBHMDO010000003">
    <property type="protein sequence ID" value="MFB9324740.1"/>
    <property type="molecule type" value="Genomic_DNA"/>
</dbReference>
<dbReference type="InterPro" id="IPR008979">
    <property type="entry name" value="Galactose-bd-like_sf"/>
</dbReference>
<dbReference type="Proteomes" id="UP001589747">
    <property type="component" value="Unassembled WGS sequence"/>
</dbReference>
<evidence type="ECO:0000256" key="4">
    <source>
        <dbReference type="ARBA" id="ARBA00022729"/>
    </source>
</evidence>
<keyword evidence="4" id="KW-0732">Signal</keyword>
<dbReference type="Pfam" id="PF02836">
    <property type="entry name" value="Glyco_hydro_2_C"/>
    <property type="match status" value="1"/>
</dbReference>
<evidence type="ECO:0000259" key="9">
    <source>
        <dbReference type="Pfam" id="PF22666"/>
    </source>
</evidence>
<evidence type="ECO:0000256" key="1">
    <source>
        <dbReference type="ARBA" id="ARBA00000829"/>
    </source>
</evidence>
<protein>
    <recommendedName>
        <fullName evidence="3">beta-mannosidase</fullName>
        <ecNumber evidence="3">3.2.1.25</ecNumber>
    </recommendedName>
</protein>
<organism evidence="10 11">
    <name type="scientific">Paenibacillus aurantiacus</name>
    <dbReference type="NCBI Taxonomy" id="1936118"/>
    <lineage>
        <taxon>Bacteria</taxon>
        <taxon>Bacillati</taxon>
        <taxon>Bacillota</taxon>
        <taxon>Bacilli</taxon>
        <taxon>Bacillales</taxon>
        <taxon>Paenibacillaceae</taxon>
        <taxon>Paenibacillus</taxon>
    </lineage>
</organism>
<dbReference type="RefSeq" id="WP_377489179.1">
    <property type="nucleotide sequence ID" value="NZ_JBHMDO010000003.1"/>
</dbReference>
<dbReference type="Gene3D" id="2.60.40.10">
    <property type="entry name" value="Immunoglobulins"/>
    <property type="match status" value="1"/>
</dbReference>
<evidence type="ECO:0000256" key="3">
    <source>
        <dbReference type="ARBA" id="ARBA00012754"/>
    </source>
</evidence>
<dbReference type="InterPro" id="IPR036156">
    <property type="entry name" value="Beta-gal/glucu_dom_sf"/>
</dbReference>
<dbReference type="SUPFAM" id="SSF49303">
    <property type="entry name" value="beta-Galactosidase/glucuronidase domain"/>
    <property type="match status" value="1"/>
</dbReference>
<feature type="domain" description="Glycoside hydrolase family 2 catalytic" evidence="8">
    <location>
        <begin position="291"/>
        <end position="442"/>
    </location>
</feature>
<evidence type="ECO:0000259" key="8">
    <source>
        <dbReference type="Pfam" id="PF02836"/>
    </source>
</evidence>
<dbReference type="EC" id="3.2.1.25" evidence="3"/>
<dbReference type="Gene3D" id="3.20.20.80">
    <property type="entry name" value="Glycosidases"/>
    <property type="match status" value="1"/>
</dbReference>
<comment type="similarity">
    <text evidence="2">Belongs to the glycosyl hydrolase 2 family.</text>
</comment>
<dbReference type="InterPro" id="IPR013783">
    <property type="entry name" value="Ig-like_fold"/>
</dbReference>
<proteinExistence type="inferred from homology"/>
<feature type="domain" description="Glycoside hydrolase family 2 immunoglobulin-like beta-sandwich" evidence="7">
    <location>
        <begin position="173"/>
        <end position="273"/>
    </location>
</feature>
<dbReference type="Gene3D" id="2.60.120.260">
    <property type="entry name" value="Galactose-binding domain-like"/>
    <property type="match status" value="1"/>
</dbReference>
<dbReference type="GO" id="GO:0016787">
    <property type="term" value="F:hydrolase activity"/>
    <property type="evidence" value="ECO:0007669"/>
    <property type="project" value="UniProtKB-KW"/>
</dbReference>
<dbReference type="InterPro" id="IPR054593">
    <property type="entry name" value="Beta-mannosidase-like_N2"/>
</dbReference>
<evidence type="ECO:0000259" key="7">
    <source>
        <dbReference type="Pfam" id="PF00703"/>
    </source>
</evidence>
<dbReference type="InterPro" id="IPR017853">
    <property type="entry name" value="GH"/>
</dbReference>
<dbReference type="PANTHER" id="PTHR43730">
    <property type="entry name" value="BETA-MANNOSIDASE"/>
    <property type="match status" value="1"/>
</dbReference>
<dbReference type="SUPFAM" id="SSF51445">
    <property type="entry name" value="(Trans)glycosidases"/>
    <property type="match status" value="1"/>
</dbReference>
<evidence type="ECO:0000256" key="5">
    <source>
        <dbReference type="ARBA" id="ARBA00022801"/>
    </source>
</evidence>
<keyword evidence="5 10" id="KW-0378">Hydrolase</keyword>
<reference evidence="10 11" key="1">
    <citation type="submission" date="2024-09" db="EMBL/GenBank/DDBJ databases">
        <authorList>
            <person name="Sun Q."/>
            <person name="Mori K."/>
        </authorList>
    </citation>
    <scope>NUCLEOTIDE SEQUENCE [LARGE SCALE GENOMIC DNA]</scope>
    <source>
        <strain evidence="10 11">TISTR 2452</strain>
    </source>
</reference>
<dbReference type="InterPro" id="IPR006103">
    <property type="entry name" value="Glyco_hydro_2_cat"/>
</dbReference>
<dbReference type="InterPro" id="IPR006102">
    <property type="entry name" value="Ig-like_GH2"/>
</dbReference>
<evidence type="ECO:0000313" key="11">
    <source>
        <dbReference type="Proteomes" id="UP001589747"/>
    </source>
</evidence>
<dbReference type="SUPFAM" id="SSF49785">
    <property type="entry name" value="Galactose-binding domain-like"/>
    <property type="match status" value="1"/>
</dbReference>
<evidence type="ECO:0000256" key="2">
    <source>
        <dbReference type="ARBA" id="ARBA00007401"/>
    </source>
</evidence>
<sequence length="845" mass="96942">MEIGNELMGVTEWIPATVPGGVHQDLFRAGLINDPYQDLNSMQCEWVENRWWVYRTRIAIPFLNPEERAELVFKGLDYEAIITLNGIKLGEHAGMYEPAVYDVTEVIRGREFAELQVIFKQAPDEMGQIGKTSETFTQKSRFNYKWDFSTRLVNVGIWDDVWLRILPTSSLGDIALHTDVDEAGTGWIRLAAEIRQPGSRSEVLVTLLNPEGHSVACLVEQMDDGRVHFEIPITSPQLWYPNGYGDQPLYEVNIRLVCDDTVMDERKLYTGIRRLEYSQNEGSPADALPYTFIVNGRRIYIQGANLTPLDHLYGNVCAERYDWIVHLAKHSNLNMLRIWGGGLIEKTYLYELCDRYGILIWQEFIQSSSGIDNVPSQRPEFLKLLERTAVTALKDRRNHVSLAVWSGGNELMSEPNRPSTYADTNLSFLKALVAKHDPHRLFLPTSASGPVQYITREKGVSHDVHGHWKFEGNPDHYSLYGEADHLFHSEFGVDGVSCVKSLRKFLSEPHLKPVSMKDSLVWRHHGEWWDTYDRDKALFGQFESLSQFSDASQWIQAEGLRFILEANRRRQFRNSGSIIWQMNEPWPNASCTNLVDYYMEPKMAYYWTRQSFSRNHFSLDYRKLHYTVGEKLEADVYVHQGLQPAYRSILVEVLDTKGNVHDRNTFRYEAEECSVAKVGQLRFIVPQTDDGLFIVRLREQGEGSAQTNDYFFSTLEQAIYEPALRIEPASLHIETVGDWVGASMPYGMKSTVWTRTFTITNHGQSVALHIRPEERTDQYWMAADASFFSLFPGESRVVNVSCLTRTGELFKHLQESVSTDIRPDIAFRTFGSEQLVISNGAKVKT</sequence>
<comment type="caution">
    <text evidence="10">The sequence shown here is derived from an EMBL/GenBank/DDBJ whole genome shotgun (WGS) entry which is preliminary data.</text>
</comment>
<gene>
    <name evidence="10" type="ORF">ACFFSY_02145</name>
</gene>
<accession>A0ABV5KHN2</accession>
<dbReference type="Pfam" id="PF00703">
    <property type="entry name" value="Glyco_hydro_2"/>
    <property type="match status" value="1"/>
</dbReference>
<feature type="domain" description="Beta-mannosidase-like galactose-binding" evidence="9">
    <location>
        <begin position="11"/>
        <end position="158"/>
    </location>
</feature>
<keyword evidence="11" id="KW-1185">Reference proteome</keyword>
<evidence type="ECO:0000313" key="10">
    <source>
        <dbReference type="EMBL" id="MFB9324740.1"/>
    </source>
</evidence>
<dbReference type="InterPro" id="IPR050887">
    <property type="entry name" value="Beta-mannosidase_GH2"/>
</dbReference>
<name>A0ABV5KHN2_9BACL</name>
<comment type="catalytic activity">
    <reaction evidence="1">
        <text>Hydrolysis of terminal, non-reducing beta-D-mannose residues in beta-D-mannosides.</text>
        <dbReference type="EC" id="3.2.1.25"/>
    </reaction>
</comment>